<name>A0A238UFI3_9FLAO</name>
<feature type="domain" description="tRNA/rRNA methyltransferase SpoU type" evidence="4">
    <location>
        <begin position="100"/>
        <end position="237"/>
    </location>
</feature>
<dbReference type="InterPro" id="IPR051259">
    <property type="entry name" value="rRNA_Methyltransferase"/>
</dbReference>
<evidence type="ECO:0000256" key="3">
    <source>
        <dbReference type="ARBA" id="ARBA00022679"/>
    </source>
</evidence>
<evidence type="ECO:0000259" key="5">
    <source>
        <dbReference type="Pfam" id="PF22435"/>
    </source>
</evidence>
<evidence type="ECO:0000313" key="6">
    <source>
        <dbReference type="EMBL" id="SNR17338.1"/>
    </source>
</evidence>
<comment type="similarity">
    <text evidence="1">Belongs to the class IV-like SAM-binding methyltransferase superfamily. RNA methyltransferase TrmH family.</text>
</comment>
<dbReference type="OrthoDB" id="9785673at2"/>
<dbReference type="Gene3D" id="3.30.1330.30">
    <property type="match status" value="1"/>
</dbReference>
<accession>A0A238UFI3</accession>
<dbReference type="GO" id="GO:0003723">
    <property type="term" value="F:RNA binding"/>
    <property type="evidence" value="ECO:0007669"/>
    <property type="project" value="InterPro"/>
</dbReference>
<evidence type="ECO:0000313" key="7">
    <source>
        <dbReference type="Proteomes" id="UP000215214"/>
    </source>
</evidence>
<feature type="domain" description="MRM3-like substrate binding" evidence="5">
    <location>
        <begin position="6"/>
        <end position="85"/>
    </location>
</feature>
<proteinExistence type="inferred from homology"/>
<dbReference type="Proteomes" id="UP000215214">
    <property type="component" value="Chromosome TJEJU"/>
</dbReference>
<dbReference type="RefSeq" id="WP_095074455.1">
    <property type="nucleotide sequence ID" value="NZ_LT899436.1"/>
</dbReference>
<dbReference type="InterPro" id="IPR053888">
    <property type="entry name" value="MRM3-like_sub_bind"/>
</dbReference>
<dbReference type="InterPro" id="IPR029026">
    <property type="entry name" value="tRNA_m1G_MTases_N"/>
</dbReference>
<dbReference type="SUPFAM" id="SSF75217">
    <property type="entry name" value="alpha/beta knot"/>
    <property type="match status" value="1"/>
</dbReference>
<gene>
    <name evidence="6" type="ORF">TJEJU_3700</name>
</gene>
<dbReference type="CDD" id="cd18109">
    <property type="entry name" value="SpoU-like_RNA-MTase"/>
    <property type="match status" value="1"/>
</dbReference>
<dbReference type="InterPro" id="IPR029064">
    <property type="entry name" value="Ribosomal_eL30-like_sf"/>
</dbReference>
<evidence type="ECO:0000256" key="1">
    <source>
        <dbReference type="ARBA" id="ARBA00007228"/>
    </source>
</evidence>
<dbReference type="Pfam" id="PF00588">
    <property type="entry name" value="SpoU_methylase"/>
    <property type="match status" value="1"/>
</dbReference>
<dbReference type="InterPro" id="IPR001537">
    <property type="entry name" value="SpoU_MeTrfase"/>
</dbReference>
<dbReference type="EMBL" id="LT899436">
    <property type="protein sequence ID" value="SNR17338.1"/>
    <property type="molecule type" value="Genomic_DNA"/>
</dbReference>
<dbReference type="GO" id="GO:0006396">
    <property type="term" value="P:RNA processing"/>
    <property type="evidence" value="ECO:0007669"/>
    <property type="project" value="InterPro"/>
</dbReference>
<dbReference type="GO" id="GO:0008173">
    <property type="term" value="F:RNA methyltransferase activity"/>
    <property type="evidence" value="ECO:0007669"/>
    <property type="project" value="InterPro"/>
</dbReference>
<dbReference type="GO" id="GO:0032259">
    <property type="term" value="P:methylation"/>
    <property type="evidence" value="ECO:0007669"/>
    <property type="project" value="UniProtKB-KW"/>
</dbReference>
<evidence type="ECO:0000259" key="4">
    <source>
        <dbReference type="Pfam" id="PF00588"/>
    </source>
</evidence>
<dbReference type="KEGG" id="tje:TJEJU_3700"/>
<dbReference type="PANTHER" id="PTHR43191:SF2">
    <property type="entry name" value="RRNA METHYLTRANSFERASE 3, MITOCHONDRIAL"/>
    <property type="match status" value="1"/>
</dbReference>
<dbReference type="InterPro" id="IPR029028">
    <property type="entry name" value="Alpha/beta_knot_MTases"/>
</dbReference>
<sequence>MSLSKNQIKLINSLRQKKYRKINQLFIAEGVKVVNELLSSNLKVNSIFATEDYVLDEQYTKIRTLISETELKKITALKTPNKVLGVFHIPEVNEVEDEGLIVALDAINDPGNLGTIIRLCDWFGIQKLVCSTDTVDCYNQKVIQSTMGSISRVHISYEDLEEYLTSTDLPSFVADMEGENVYTTKLPQNAVLVMGNEANGISKSIREIIQNKLTIPRFGKINQTESLNVATATAILISEFKRNLE</sequence>
<keyword evidence="7" id="KW-1185">Reference proteome</keyword>
<dbReference type="AlphaFoldDB" id="A0A238UFI3"/>
<evidence type="ECO:0000256" key="2">
    <source>
        <dbReference type="ARBA" id="ARBA00022603"/>
    </source>
</evidence>
<organism evidence="6 7">
    <name type="scientific">Tenacibaculum jejuense</name>
    <dbReference type="NCBI Taxonomy" id="584609"/>
    <lineage>
        <taxon>Bacteria</taxon>
        <taxon>Pseudomonadati</taxon>
        <taxon>Bacteroidota</taxon>
        <taxon>Flavobacteriia</taxon>
        <taxon>Flavobacteriales</taxon>
        <taxon>Flavobacteriaceae</taxon>
        <taxon>Tenacibaculum</taxon>
    </lineage>
</organism>
<dbReference type="Gene3D" id="3.40.1280.10">
    <property type="match status" value="1"/>
</dbReference>
<protein>
    <submittedName>
        <fullName evidence="6">Probable tRNA/rRNA methyltransferase</fullName>
    </submittedName>
</protein>
<dbReference type="Pfam" id="PF22435">
    <property type="entry name" value="MRM3-like_sub_bind"/>
    <property type="match status" value="1"/>
</dbReference>
<reference evidence="6 7" key="1">
    <citation type="submission" date="2017-07" db="EMBL/GenBank/DDBJ databases">
        <authorList>
            <person name="Sun Z.S."/>
            <person name="Albrecht U."/>
            <person name="Echele G."/>
            <person name="Lee C.C."/>
        </authorList>
    </citation>
    <scope>NUCLEOTIDE SEQUENCE [LARGE SCALE GENOMIC DNA]</scope>
    <source>
        <strain evidence="7">type strain: KCTC 22618</strain>
    </source>
</reference>
<keyword evidence="3 6" id="KW-0808">Transferase</keyword>
<keyword evidence="2 6" id="KW-0489">Methyltransferase</keyword>
<dbReference type="SUPFAM" id="SSF55315">
    <property type="entry name" value="L30e-like"/>
    <property type="match status" value="1"/>
</dbReference>
<dbReference type="PANTHER" id="PTHR43191">
    <property type="entry name" value="RRNA METHYLTRANSFERASE 3"/>
    <property type="match status" value="1"/>
</dbReference>